<keyword evidence="14" id="KW-0966">Cell projection</keyword>
<comment type="subcellular location">
    <subcellularLocation>
        <location evidence="2">Periplasm</location>
    </subcellularLocation>
</comment>
<comment type="function">
    <text evidence="1">Flagellum-specific muramidase which hydrolyzes the peptidoglycan layer to assemble the rod structure in the periplasmic space.</text>
</comment>
<dbReference type="FunFam" id="2.10.70.40:FF:000001">
    <property type="entry name" value="Flagellar assembly peptidoglycan hydrolase FlgJ"/>
    <property type="match status" value="1"/>
</dbReference>
<keyword evidence="14" id="KW-0969">Cilium</keyword>
<evidence type="ECO:0000313" key="15">
    <source>
        <dbReference type="Proteomes" id="UP000000393"/>
    </source>
</evidence>
<keyword evidence="6" id="KW-0574">Periplasm</keyword>
<dbReference type="GO" id="GO:0016798">
    <property type="term" value="F:hydrolase activity, acting on glycosyl bonds"/>
    <property type="evidence" value="ECO:0007669"/>
    <property type="project" value="UniProtKB-KW"/>
</dbReference>
<dbReference type="InterPro" id="IPR051056">
    <property type="entry name" value="Glycosyl_Hydrolase_73"/>
</dbReference>
<dbReference type="Proteomes" id="UP000000393">
    <property type="component" value="Chromosome"/>
</dbReference>
<keyword evidence="7" id="KW-1005">Bacterial flagellum biogenesis</keyword>
<dbReference type="SMART" id="SM00047">
    <property type="entry name" value="LYZ2"/>
    <property type="match status" value="1"/>
</dbReference>
<evidence type="ECO:0000256" key="5">
    <source>
        <dbReference type="ARBA" id="ARBA00013433"/>
    </source>
</evidence>
<dbReference type="KEGG" id="nwa:Nwat_2216"/>
<keyword evidence="10" id="KW-0961">Cell wall biogenesis/degradation</keyword>
<evidence type="ECO:0000256" key="3">
    <source>
        <dbReference type="ARBA" id="ARBA00006880"/>
    </source>
</evidence>
<evidence type="ECO:0000256" key="9">
    <source>
        <dbReference type="ARBA" id="ARBA00023295"/>
    </source>
</evidence>
<evidence type="ECO:0000256" key="10">
    <source>
        <dbReference type="ARBA" id="ARBA00023316"/>
    </source>
</evidence>
<comment type="similarity">
    <text evidence="3">In the N-terminal section; belongs to the FlgJ family.</text>
</comment>
<dbReference type="InterPro" id="IPR002901">
    <property type="entry name" value="MGlyc_endo_b_GlcNAc-like_dom"/>
</dbReference>
<name>D8K8C8_NITWC</name>
<evidence type="ECO:0000256" key="2">
    <source>
        <dbReference type="ARBA" id="ARBA00004418"/>
    </source>
</evidence>
<dbReference type="Gene3D" id="1.10.530.10">
    <property type="match status" value="1"/>
</dbReference>
<feature type="compositionally biased region" description="Polar residues" evidence="12">
    <location>
        <begin position="103"/>
        <end position="116"/>
    </location>
</feature>
<keyword evidence="8" id="KW-0378">Hydrolase</keyword>
<dbReference type="Gene3D" id="2.10.70.40">
    <property type="entry name" value="peptidoglycan hydrolase"/>
    <property type="match status" value="1"/>
</dbReference>
<dbReference type="GO" id="GO:0044780">
    <property type="term" value="P:bacterial-type flagellum assembly"/>
    <property type="evidence" value="ECO:0007669"/>
    <property type="project" value="InterPro"/>
</dbReference>
<dbReference type="eggNOG" id="COG1705">
    <property type="taxonomic scope" value="Bacteria"/>
</dbReference>
<dbReference type="AlphaFoldDB" id="D8K8C8"/>
<feature type="region of interest" description="Disordered" evidence="12">
    <location>
        <begin position="103"/>
        <end position="136"/>
    </location>
</feature>
<gene>
    <name evidence="14" type="ordered locus">Nwat_2216</name>
</gene>
<evidence type="ECO:0000256" key="8">
    <source>
        <dbReference type="ARBA" id="ARBA00022801"/>
    </source>
</evidence>
<evidence type="ECO:0000256" key="12">
    <source>
        <dbReference type="SAM" id="MobiDB-lite"/>
    </source>
</evidence>
<dbReference type="CAZy" id="GH73">
    <property type="family name" value="Glycoside Hydrolase Family 73"/>
</dbReference>
<keyword evidence="14" id="KW-0282">Flagellum</keyword>
<evidence type="ECO:0000259" key="13">
    <source>
        <dbReference type="SMART" id="SM00047"/>
    </source>
</evidence>
<dbReference type="STRING" id="105559.Nwat_2216"/>
<dbReference type="EMBL" id="CP002086">
    <property type="protein sequence ID" value="ADJ29048.1"/>
    <property type="molecule type" value="Genomic_DNA"/>
</dbReference>
<evidence type="ECO:0000256" key="6">
    <source>
        <dbReference type="ARBA" id="ARBA00022764"/>
    </source>
</evidence>
<dbReference type="GO" id="GO:0004040">
    <property type="term" value="F:amidase activity"/>
    <property type="evidence" value="ECO:0007669"/>
    <property type="project" value="InterPro"/>
</dbReference>
<proteinExistence type="inferred from homology"/>
<evidence type="ECO:0000256" key="7">
    <source>
        <dbReference type="ARBA" id="ARBA00022795"/>
    </source>
</evidence>
<protein>
    <recommendedName>
        <fullName evidence="5">Peptidoglycan hydrolase FlgJ</fullName>
    </recommendedName>
    <alternativeName>
        <fullName evidence="11">Muramidase FlgJ</fullName>
    </alternativeName>
</protein>
<dbReference type="eggNOG" id="COG3951">
    <property type="taxonomic scope" value="Bacteria"/>
</dbReference>
<dbReference type="NCBIfam" id="TIGR02541">
    <property type="entry name" value="flagell_FlgJ"/>
    <property type="match status" value="1"/>
</dbReference>
<reference evidence="14 15" key="1">
    <citation type="submission" date="2010-06" db="EMBL/GenBank/DDBJ databases">
        <title>Complete sequence of chromosome of Nitrosococcus watsoni C-113.</title>
        <authorList>
            <consortium name="US DOE Joint Genome Institute"/>
            <person name="Lucas S."/>
            <person name="Copeland A."/>
            <person name="Lapidus A."/>
            <person name="Cheng J.-F."/>
            <person name="Bruce D."/>
            <person name="Goodwin L."/>
            <person name="Pitluck S."/>
            <person name="Malfatti S.A."/>
            <person name="Chain P.S.G."/>
            <person name="Land M."/>
            <person name="Hauser L."/>
            <person name="Kyrpides N."/>
            <person name="Ivanova N."/>
            <person name="Cambell M.A."/>
            <person name="Heidelberg J.F."/>
            <person name="Klotz M.G."/>
            <person name="Woyke T."/>
        </authorList>
    </citation>
    <scope>NUCLEOTIDE SEQUENCE [LARGE SCALE GENOMIC DNA]</scope>
    <source>
        <strain evidence="14 15">C-113</strain>
    </source>
</reference>
<accession>D8K8C8</accession>
<dbReference type="GO" id="GO:0042597">
    <property type="term" value="C:periplasmic space"/>
    <property type="evidence" value="ECO:0007669"/>
    <property type="project" value="UniProtKB-SubCell"/>
</dbReference>
<keyword evidence="9" id="KW-0326">Glycosidase</keyword>
<evidence type="ECO:0000256" key="1">
    <source>
        <dbReference type="ARBA" id="ARBA00002954"/>
    </source>
</evidence>
<dbReference type="HOGENOM" id="CLU_013771_3_0_6"/>
<dbReference type="GO" id="GO:0071555">
    <property type="term" value="P:cell wall organization"/>
    <property type="evidence" value="ECO:0007669"/>
    <property type="project" value="UniProtKB-KW"/>
</dbReference>
<dbReference type="InterPro" id="IPR013377">
    <property type="entry name" value="FlgJ"/>
</dbReference>
<dbReference type="PRINTS" id="PR01002">
    <property type="entry name" value="FLGFLGJ"/>
</dbReference>
<evidence type="ECO:0000313" key="14">
    <source>
        <dbReference type="EMBL" id="ADJ29048.1"/>
    </source>
</evidence>
<feature type="domain" description="Mannosyl-glycoprotein endo-beta-N-acetylglucosamidase-like" evidence="13">
    <location>
        <begin position="151"/>
        <end position="318"/>
    </location>
</feature>
<dbReference type="PANTHER" id="PTHR33308:SF9">
    <property type="entry name" value="PEPTIDOGLYCAN HYDROLASE FLGJ"/>
    <property type="match status" value="1"/>
</dbReference>
<dbReference type="OrthoDB" id="289937at2"/>
<evidence type="ECO:0000256" key="4">
    <source>
        <dbReference type="ARBA" id="ARBA00007974"/>
    </source>
</evidence>
<dbReference type="Pfam" id="PF10135">
    <property type="entry name" value="Rod-binding"/>
    <property type="match status" value="1"/>
</dbReference>
<dbReference type="RefSeq" id="WP_013221121.1">
    <property type="nucleotide sequence ID" value="NC_014315.1"/>
</dbReference>
<dbReference type="Pfam" id="PF01832">
    <property type="entry name" value="Glucosaminidase"/>
    <property type="match status" value="1"/>
</dbReference>
<dbReference type="InterPro" id="IPR019301">
    <property type="entry name" value="Flagellar_prot_FlgJ_N"/>
</dbReference>
<comment type="similarity">
    <text evidence="4">In the C-terminal section; belongs to the glycosyl hydrolase 73 family.</text>
</comment>
<sequence>MVQSTALLPFYGYSKNGFAELRQTARQDSRDPDTLRRVGTQFESFLIQTMLKSMREAGQGGGLLDNKQVDFYQGLFDQQIAFEIARHGSLGLADRIAAQLGNGTATEKPPVTTQNLAPPRRQVKQPSPIEFNGPPAFSRFETIEKPSIAEPDALPTFPHFETAEDFVQTLWPEAQRAAQSLGLDPRLLLAQAALETGWGKQIIRTEAHGSSHNLFNIKADSRWEGPVTQVSTLEYRQGVAVREQARFRSYESFGESFNDYVAFLRQQPRYHHALTQTHSAIDFMHSLAEAGYATDPAYADKVLRVFKGATLNQALEKSRMAVAGR</sequence>
<dbReference type="GO" id="GO:0071973">
    <property type="term" value="P:bacterial-type flagellum-dependent cell motility"/>
    <property type="evidence" value="ECO:0007669"/>
    <property type="project" value="TreeGrafter"/>
</dbReference>
<dbReference type="PANTHER" id="PTHR33308">
    <property type="entry name" value="PEPTIDOGLYCAN HYDROLASE FLGJ"/>
    <property type="match status" value="1"/>
</dbReference>
<organism evidence="14 15">
    <name type="scientific">Nitrosococcus watsoni (strain C-113)</name>
    <dbReference type="NCBI Taxonomy" id="105559"/>
    <lineage>
        <taxon>Bacteria</taxon>
        <taxon>Pseudomonadati</taxon>
        <taxon>Pseudomonadota</taxon>
        <taxon>Gammaproteobacteria</taxon>
        <taxon>Chromatiales</taxon>
        <taxon>Chromatiaceae</taxon>
        <taxon>Nitrosococcus</taxon>
    </lineage>
</organism>
<evidence type="ECO:0000256" key="11">
    <source>
        <dbReference type="ARBA" id="ARBA00030835"/>
    </source>
</evidence>
<keyword evidence="15" id="KW-1185">Reference proteome</keyword>